<sequence length="296" mass="31629">MRDPYQALNIKRGADEAEIKRAFRKLAKQYHPDRNADDPKAKEKFAEINTAYEILGDQTKRAQFDRGEIDAEGKPKFQGFEGFGGGGRQGFEGFASGFGGAGAGSGADDIFSHLFGDALRGGRGSRTRKGEDISAVLTVTIEDIARERKQRIGLSGGRDVEVTLPAGVGDGQTIRLRGLGGPGQGGGEPGDVLLTVKIAPQERYVVSGQDLKTRVPVDLEDAILGGRVRVETPTGSVEMNIPAMTTSGRTFRLRGKGLPRKDGHGDLLATVEIRLPPQADDALVDYAKSRRAAKVG</sequence>
<dbReference type="EMBL" id="SNZR01000011">
    <property type="protein sequence ID" value="TDR94310.1"/>
    <property type="molecule type" value="Genomic_DNA"/>
</dbReference>
<dbReference type="InterPro" id="IPR018253">
    <property type="entry name" value="DnaJ_domain_CS"/>
</dbReference>
<dbReference type="SUPFAM" id="SSF46565">
    <property type="entry name" value="Chaperone J-domain"/>
    <property type="match status" value="1"/>
</dbReference>
<keyword evidence="1" id="KW-0143">Chaperone</keyword>
<dbReference type="RefSeq" id="WP_133769219.1">
    <property type="nucleotide sequence ID" value="NZ_SNZR01000011.1"/>
</dbReference>
<dbReference type="AlphaFoldDB" id="A0A4R7C6T1"/>
<dbReference type="Pfam" id="PF00226">
    <property type="entry name" value="DnaJ"/>
    <property type="match status" value="1"/>
</dbReference>
<dbReference type="PANTHER" id="PTHR43096">
    <property type="entry name" value="DNAJ HOMOLOG 1, MITOCHONDRIAL-RELATED"/>
    <property type="match status" value="1"/>
</dbReference>
<evidence type="ECO:0000256" key="1">
    <source>
        <dbReference type="ARBA" id="ARBA00023186"/>
    </source>
</evidence>
<accession>A0A4R7C6T1</accession>
<evidence type="ECO:0000313" key="4">
    <source>
        <dbReference type="Proteomes" id="UP000295122"/>
    </source>
</evidence>
<protein>
    <submittedName>
        <fullName evidence="3">DnaJ-class molecular chaperone</fullName>
    </submittedName>
</protein>
<dbReference type="GO" id="GO:0051082">
    <property type="term" value="F:unfolded protein binding"/>
    <property type="evidence" value="ECO:0007669"/>
    <property type="project" value="InterPro"/>
</dbReference>
<dbReference type="InterPro" id="IPR002939">
    <property type="entry name" value="DnaJ_C"/>
</dbReference>
<name>A0A4R7C6T1_9HYPH</name>
<dbReference type="OrthoDB" id="9779889at2"/>
<gene>
    <name evidence="3" type="ORF">EV668_1595</name>
</gene>
<dbReference type="InterPro" id="IPR036869">
    <property type="entry name" value="J_dom_sf"/>
</dbReference>
<dbReference type="PROSITE" id="PS00636">
    <property type="entry name" value="DNAJ_1"/>
    <property type="match status" value="1"/>
</dbReference>
<dbReference type="PROSITE" id="PS50076">
    <property type="entry name" value="DNAJ_2"/>
    <property type="match status" value="1"/>
</dbReference>
<dbReference type="CDD" id="cd06257">
    <property type="entry name" value="DnaJ"/>
    <property type="match status" value="1"/>
</dbReference>
<dbReference type="InterPro" id="IPR001623">
    <property type="entry name" value="DnaJ_domain"/>
</dbReference>
<dbReference type="SUPFAM" id="SSF49493">
    <property type="entry name" value="HSP40/DnaJ peptide-binding domain"/>
    <property type="match status" value="2"/>
</dbReference>
<dbReference type="InterPro" id="IPR008971">
    <property type="entry name" value="HSP40/DnaJ_pept-bd"/>
</dbReference>
<dbReference type="Gene3D" id="2.60.260.20">
    <property type="entry name" value="Urease metallochaperone UreE, N-terminal domain"/>
    <property type="match status" value="2"/>
</dbReference>
<dbReference type="SMART" id="SM00271">
    <property type="entry name" value="DnaJ"/>
    <property type="match status" value="1"/>
</dbReference>
<dbReference type="Proteomes" id="UP000295122">
    <property type="component" value="Unassembled WGS sequence"/>
</dbReference>
<dbReference type="PANTHER" id="PTHR43096:SF52">
    <property type="entry name" value="DNAJ HOMOLOG 1, MITOCHONDRIAL-RELATED"/>
    <property type="match status" value="1"/>
</dbReference>
<dbReference type="GO" id="GO:0042026">
    <property type="term" value="P:protein refolding"/>
    <property type="evidence" value="ECO:0007669"/>
    <property type="project" value="TreeGrafter"/>
</dbReference>
<dbReference type="Gene3D" id="1.10.287.110">
    <property type="entry name" value="DnaJ domain"/>
    <property type="match status" value="1"/>
</dbReference>
<evidence type="ECO:0000313" key="3">
    <source>
        <dbReference type="EMBL" id="TDR94310.1"/>
    </source>
</evidence>
<organism evidence="3 4">
    <name type="scientific">Enterovirga rhinocerotis</name>
    <dbReference type="NCBI Taxonomy" id="1339210"/>
    <lineage>
        <taxon>Bacteria</taxon>
        <taxon>Pseudomonadati</taxon>
        <taxon>Pseudomonadota</taxon>
        <taxon>Alphaproteobacteria</taxon>
        <taxon>Hyphomicrobiales</taxon>
        <taxon>Methylobacteriaceae</taxon>
        <taxon>Enterovirga</taxon>
    </lineage>
</organism>
<dbReference type="Pfam" id="PF01556">
    <property type="entry name" value="DnaJ_C"/>
    <property type="match status" value="1"/>
</dbReference>
<comment type="caution">
    <text evidence="3">The sequence shown here is derived from an EMBL/GenBank/DDBJ whole genome shotgun (WGS) entry which is preliminary data.</text>
</comment>
<feature type="domain" description="J" evidence="2">
    <location>
        <begin position="3"/>
        <end position="68"/>
    </location>
</feature>
<dbReference type="GO" id="GO:0005737">
    <property type="term" value="C:cytoplasm"/>
    <property type="evidence" value="ECO:0007669"/>
    <property type="project" value="TreeGrafter"/>
</dbReference>
<dbReference type="PRINTS" id="PR00625">
    <property type="entry name" value="JDOMAIN"/>
</dbReference>
<dbReference type="CDD" id="cd10747">
    <property type="entry name" value="DnaJ_C"/>
    <property type="match status" value="1"/>
</dbReference>
<reference evidence="3 4" key="1">
    <citation type="submission" date="2019-03" db="EMBL/GenBank/DDBJ databases">
        <title>Genomic Encyclopedia of Type Strains, Phase IV (KMG-IV): sequencing the most valuable type-strain genomes for metagenomic binning, comparative biology and taxonomic classification.</title>
        <authorList>
            <person name="Goeker M."/>
        </authorList>
    </citation>
    <scope>NUCLEOTIDE SEQUENCE [LARGE SCALE GENOMIC DNA]</scope>
    <source>
        <strain evidence="3 4">DSM 25903</strain>
    </source>
</reference>
<proteinExistence type="predicted"/>
<keyword evidence="4" id="KW-1185">Reference proteome</keyword>
<evidence type="ECO:0000259" key="2">
    <source>
        <dbReference type="PROSITE" id="PS50076"/>
    </source>
</evidence>